<dbReference type="InterPro" id="IPR011707">
    <property type="entry name" value="Cu-oxidase-like_N"/>
</dbReference>
<evidence type="ECO:0000256" key="10">
    <source>
        <dbReference type="SAM" id="SignalP"/>
    </source>
</evidence>
<protein>
    <submittedName>
        <fullName evidence="14">Ferroxidase</fullName>
    </submittedName>
</protein>
<keyword evidence="5 10" id="KW-0732">Signal</keyword>
<feature type="domain" description="Plastocyanin-like" evidence="13">
    <location>
        <begin position="27"/>
        <end position="144"/>
    </location>
</feature>
<dbReference type="Pfam" id="PF07731">
    <property type="entry name" value="Cu-oxidase_2"/>
    <property type="match status" value="1"/>
</dbReference>
<evidence type="ECO:0000256" key="6">
    <source>
        <dbReference type="ARBA" id="ARBA00023002"/>
    </source>
</evidence>
<keyword evidence="9" id="KW-1133">Transmembrane helix</keyword>
<evidence type="ECO:0000313" key="14">
    <source>
        <dbReference type="EMBL" id="GMM52004.1"/>
    </source>
</evidence>
<evidence type="ECO:0000256" key="3">
    <source>
        <dbReference type="ARBA" id="ARBA00022496"/>
    </source>
</evidence>
<dbReference type="EMBL" id="BTGC01000008">
    <property type="protein sequence ID" value="GMM52004.1"/>
    <property type="molecule type" value="Genomic_DNA"/>
</dbReference>
<dbReference type="PANTHER" id="PTHR11709:SF361">
    <property type="entry name" value="IRON TRANSPORT MULTICOPPER OXIDASE FET3"/>
    <property type="match status" value="1"/>
</dbReference>
<feature type="chain" id="PRO_5043921519" evidence="10">
    <location>
        <begin position="19"/>
        <end position="687"/>
    </location>
</feature>
<dbReference type="Gene3D" id="2.60.40.420">
    <property type="entry name" value="Cupredoxins - blue copper proteins"/>
    <property type="match status" value="3"/>
</dbReference>
<dbReference type="Pfam" id="PF07732">
    <property type="entry name" value="Cu-oxidase_3"/>
    <property type="match status" value="1"/>
</dbReference>
<evidence type="ECO:0000256" key="1">
    <source>
        <dbReference type="ARBA" id="ARBA00001935"/>
    </source>
</evidence>
<comment type="similarity">
    <text evidence="2">Belongs to the multicopper oxidase family.</text>
</comment>
<evidence type="ECO:0000256" key="4">
    <source>
        <dbReference type="ARBA" id="ARBA00022723"/>
    </source>
</evidence>
<feature type="signal peptide" evidence="10">
    <location>
        <begin position="1"/>
        <end position="18"/>
    </location>
</feature>
<dbReference type="GO" id="GO:0005507">
    <property type="term" value="F:copper ion binding"/>
    <property type="evidence" value="ECO:0007669"/>
    <property type="project" value="InterPro"/>
</dbReference>
<proteinExistence type="inferred from homology"/>
<dbReference type="FunFam" id="2.60.40.420:FF:000024">
    <property type="entry name" value="FET5p Multicopper oxidase"/>
    <property type="match status" value="1"/>
</dbReference>
<dbReference type="InterPro" id="IPR002355">
    <property type="entry name" value="Cu_oxidase_Cu_BS"/>
</dbReference>
<keyword evidence="9" id="KW-0812">Transmembrane</keyword>
<evidence type="ECO:0000259" key="13">
    <source>
        <dbReference type="Pfam" id="PF07732"/>
    </source>
</evidence>
<feature type="domain" description="Plastocyanin-like" evidence="12">
    <location>
        <begin position="394"/>
        <end position="535"/>
    </location>
</feature>
<evidence type="ECO:0000256" key="9">
    <source>
        <dbReference type="SAM" id="Phobius"/>
    </source>
</evidence>
<keyword evidence="15" id="KW-1185">Reference proteome</keyword>
<evidence type="ECO:0000256" key="5">
    <source>
        <dbReference type="ARBA" id="ARBA00022729"/>
    </source>
</evidence>
<sequence length="687" mass="77353">MNFIFSLLLLTLANAANSTTHYLDWTVSWTHANPDGLKERLVPAINGEWPLPVLRVNRGDRIIANITNDLNEPARNSTIHWHGLFMNGSNDMDGVPFLTQCPGPQNNSYIYNFTVDQPGTYWYHTHIENLYPDGYRQMLLVDDDGAWFEDLVDEEISFTLTDWYDTVTETIFTDSFEVIYNPTGAEPLPNSILFNDTLSPRWEVQSNKTYRLRIANIGAFSGFYFYMPNKTFQIVEVDGIYTEPAEAELIYIATAQRYSLLVNITDDDDVIPMVQIADSSLYDLIPPHLQLNRTGFLYVGNPDESKFEALDNTGIFETAPIWNLTDNSEAAGVTDPLTKDTYTSDNLIWYDDMQLVPYDHEPLLEPVDLNYTLHLTMGLLGNGLPYAFLNDISYTAPKVPTLYSVLSAPSDDVANNATIYGSNTHSLIMEHNQVVQFILNNDDTGKHPFHMHGHAFQCVQRGPDEGQTNFVPYNETADAGDYPTYPMRRDTFVVLPNSHFLIRVRADNPGIWFFHCHIDWHMSQGLALVLVEAPAQIRQNYKVHPISSNQIETCTNVGVSMTGNAANNTNDFFDLSGQNLQYKDLPPGFTARGIVALVFSCICAFIGLGFLCWYGTTDTTEGEAREAERIIENELMTSADAETRDFVNEALHHDQQSYSPGKSNGYVRERSIDSSRGSAGNSSESHI</sequence>
<organism evidence="14 15">
    <name type="scientific">Starmerella bacillaris</name>
    <name type="common">Yeast</name>
    <name type="synonym">Candida zemplinina</name>
    <dbReference type="NCBI Taxonomy" id="1247836"/>
    <lineage>
        <taxon>Eukaryota</taxon>
        <taxon>Fungi</taxon>
        <taxon>Dikarya</taxon>
        <taxon>Ascomycota</taxon>
        <taxon>Saccharomycotina</taxon>
        <taxon>Dipodascomycetes</taxon>
        <taxon>Dipodascales</taxon>
        <taxon>Trichomonascaceae</taxon>
        <taxon>Starmerella</taxon>
    </lineage>
</organism>
<dbReference type="CDD" id="cd13899">
    <property type="entry name" value="CuRO_3_Fet3p"/>
    <property type="match status" value="1"/>
</dbReference>
<dbReference type="Proteomes" id="UP001362899">
    <property type="component" value="Unassembled WGS sequence"/>
</dbReference>
<comment type="caution">
    <text evidence="14">The sequence shown here is derived from an EMBL/GenBank/DDBJ whole genome shotgun (WGS) entry which is preliminary data.</text>
</comment>
<keyword evidence="6" id="KW-0560">Oxidoreductase</keyword>
<accession>A0AAV5RKA5</accession>
<keyword evidence="3" id="KW-0410">Iron transport</keyword>
<name>A0AAV5RKA5_STABA</name>
<dbReference type="InterPro" id="IPR001117">
    <property type="entry name" value="Cu-oxidase_2nd"/>
</dbReference>
<dbReference type="CDD" id="cd13877">
    <property type="entry name" value="CuRO_2_Fet3p_like"/>
    <property type="match status" value="1"/>
</dbReference>
<evidence type="ECO:0000256" key="8">
    <source>
        <dbReference type="SAM" id="MobiDB-lite"/>
    </source>
</evidence>
<keyword evidence="9" id="KW-0472">Membrane</keyword>
<feature type="region of interest" description="Disordered" evidence="8">
    <location>
        <begin position="646"/>
        <end position="687"/>
    </location>
</feature>
<dbReference type="PROSITE" id="PS00080">
    <property type="entry name" value="MULTICOPPER_OXIDASE2"/>
    <property type="match status" value="1"/>
</dbReference>
<dbReference type="SUPFAM" id="SSF49503">
    <property type="entry name" value="Cupredoxins"/>
    <property type="match status" value="3"/>
</dbReference>
<keyword evidence="7" id="KW-0186">Copper</keyword>
<dbReference type="InterPro" id="IPR033138">
    <property type="entry name" value="Cu_oxidase_CS"/>
</dbReference>
<evidence type="ECO:0000259" key="11">
    <source>
        <dbReference type="Pfam" id="PF00394"/>
    </source>
</evidence>
<evidence type="ECO:0000313" key="15">
    <source>
        <dbReference type="Proteomes" id="UP001362899"/>
    </source>
</evidence>
<feature type="transmembrane region" description="Helical" evidence="9">
    <location>
        <begin position="593"/>
        <end position="615"/>
    </location>
</feature>
<evidence type="ECO:0000259" key="12">
    <source>
        <dbReference type="Pfam" id="PF07731"/>
    </source>
</evidence>
<dbReference type="GO" id="GO:0033215">
    <property type="term" value="P:reductive iron assimilation"/>
    <property type="evidence" value="ECO:0007669"/>
    <property type="project" value="TreeGrafter"/>
</dbReference>
<dbReference type="Pfam" id="PF00394">
    <property type="entry name" value="Cu-oxidase"/>
    <property type="match status" value="1"/>
</dbReference>
<keyword evidence="3" id="KW-0406">Ion transport</keyword>
<keyword evidence="4" id="KW-0479">Metal-binding</keyword>
<dbReference type="InterPro" id="IPR011706">
    <property type="entry name" value="Cu-oxidase_C"/>
</dbReference>
<dbReference type="PANTHER" id="PTHR11709">
    <property type="entry name" value="MULTI-COPPER OXIDASE"/>
    <property type="match status" value="1"/>
</dbReference>
<dbReference type="InterPro" id="IPR008972">
    <property type="entry name" value="Cupredoxin"/>
</dbReference>
<feature type="domain" description="Plastocyanin-like" evidence="11">
    <location>
        <begin position="155"/>
        <end position="269"/>
    </location>
</feature>
<feature type="compositionally biased region" description="Basic and acidic residues" evidence="8">
    <location>
        <begin position="646"/>
        <end position="655"/>
    </location>
</feature>
<dbReference type="GO" id="GO:0004322">
    <property type="term" value="F:ferroxidase activity"/>
    <property type="evidence" value="ECO:0007669"/>
    <property type="project" value="TreeGrafter"/>
</dbReference>
<dbReference type="GO" id="GO:0010106">
    <property type="term" value="P:cellular response to iron ion starvation"/>
    <property type="evidence" value="ECO:0007669"/>
    <property type="project" value="TreeGrafter"/>
</dbReference>
<reference evidence="14 15" key="1">
    <citation type="journal article" date="2023" name="Elife">
        <title>Identification of key yeast species and microbe-microbe interactions impacting larval growth of Drosophila in the wild.</title>
        <authorList>
            <person name="Mure A."/>
            <person name="Sugiura Y."/>
            <person name="Maeda R."/>
            <person name="Honda K."/>
            <person name="Sakurai N."/>
            <person name="Takahashi Y."/>
            <person name="Watada M."/>
            <person name="Katoh T."/>
            <person name="Gotoh A."/>
            <person name="Gotoh Y."/>
            <person name="Taniguchi I."/>
            <person name="Nakamura K."/>
            <person name="Hayashi T."/>
            <person name="Katayama T."/>
            <person name="Uemura T."/>
            <person name="Hattori Y."/>
        </authorList>
    </citation>
    <scope>NUCLEOTIDE SEQUENCE [LARGE SCALE GENOMIC DNA]</scope>
    <source>
        <strain evidence="14 15">SB-73</strain>
    </source>
</reference>
<keyword evidence="3" id="KW-0813">Transport</keyword>
<dbReference type="AlphaFoldDB" id="A0AAV5RKA5"/>
<keyword evidence="3" id="KW-0408">Iron</keyword>
<evidence type="ECO:0000256" key="7">
    <source>
        <dbReference type="ARBA" id="ARBA00023008"/>
    </source>
</evidence>
<dbReference type="PROSITE" id="PS00079">
    <property type="entry name" value="MULTICOPPER_OXIDASE1"/>
    <property type="match status" value="1"/>
</dbReference>
<dbReference type="GO" id="GO:0033573">
    <property type="term" value="C:high-affinity iron permease complex"/>
    <property type="evidence" value="ECO:0007669"/>
    <property type="project" value="TreeGrafter"/>
</dbReference>
<gene>
    <name evidence="14" type="ORF">DASB73_029670</name>
</gene>
<comment type="cofactor">
    <cofactor evidence="1">
        <name>Cu cation</name>
        <dbReference type="ChEBI" id="CHEBI:23378"/>
    </cofactor>
</comment>
<feature type="compositionally biased region" description="Low complexity" evidence="8">
    <location>
        <begin position="674"/>
        <end position="687"/>
    </location>
</feature>
<evidence type="ECO:0000256" key="2">
    <source>
        <dbReference type="ARBA" id="ARBA00010609"/>
    </source>
</evidence>
<dbReference type="InterPro" id="IPR045087">
    <property type="entry name" value="Cu-oxidase_fam"/>
</dbReference>
<dbReference type="InterPro" id="IPR044130">
    <property type="entry name" value="CuRO_2_Fet3-like"/>
</dbReference>